<evidence type="ECO:0000259" key="1">
    <source>
        <dbReference type="SMART" id="SM01008"/>
    </source>
</evidence>
<dbReference type="AlphaFoldDB" id="A0A100VLT8"/>
<dbReference type="Pfam" id="PF02738">
    <property type="entry name" value="MoCoBD_1"/>
    <property type="match status" value="1"/>
</dbReference>
<dbReference type="EMBL" id="BCNV01000001">
    <property type="protein sequence ID" value="GAS82225.1"/>
    <property type="molecule type" value="Genomic_DNA"/>
</dbReference>
<gene>
    <name evidence="2" type="ORF">PAHA3_2299</name>
</gene>
<dbReference type="Proteomes" id="UP000069697">
    <property type="component" value="Unassembled WGS sequence"/>
</dbReference>
<dbReference type="GO" id="GO:0005506">
    <property type="term" value="F:iron ion binding"/>
    <property type="evidence" value="ECO:0007669"/>
    <property type="project" value="InterPro"/>
</dbReference>
<reference evidence="2 3" key="1">
    <citation type="journal article" date="2016" name="Genome Announc.">
        <title>Draft Genome Sequence of Paenibacillus amylolyticus Heshi-A3, Isolated from Fermented Rice Bran in a Japanese Fermented Seafood Dish.</title>
        <authorList>
            <person name="Akuzawa S."/>
            <person name="Nagaoka J."/>
            <person name="Kanekatsu M."/>
            <person name="Kubota E."/>
            <person name="Ohtake R."/>
            <person name="Suzuki T."/>
            <person name="Kanesaki Y."/>
        </authorList>
    </citation>
    <scope>NUCLEOTIDE SEQUENCE [LARGE SCALE GENOMIC DNA]</scope>
    <source>
        <strain evidence="2 3">Heshi-A3</strain>
    </source>
</reference>
<evidence type="ECO:0000313" key="3">
    <source>
        <dbReference type="Proteomes" id="UP000069697"/>
    </source>
</evidence>
<dbReference type="NCBIfam" id="TIGR03196">
    <property type="entry name" value="pucD"/>
    <property type="match status" value="1"/>
</dbReference>
<dbReference type="Pfam" id="PF01315">
    <property type="entry name" value="Ald_Xan_dh_C"/>
    <property type="match status" value="1"/>
</dbReference>
<organism evidence="2 3">
    <name type="scientific">Paenibacillus amylolyticus</name>
    <dbReference type="NCBI Taxonomy" id="1451"/>
    <lineage>
        <taxon>Bacteria</taxon>
        <taxon>Bacillati</taxon>
        <taxon>Bacillota</taxon>
        <taxon>Bacilli</taxon>
        <taxon>Bacillales</taxon>
        <taxon>Paenibacillaceae</taxon>
        <taxon>Paenibacillus</taxon>
    </lineage>
</organism>
<accession>A0A100VLT8</accession>
<dbReference type="InterPro" id="IPR016208">
    <property type="entry name" value="Ald_Oxase/xanthine_DH-like"/>
</dbReference>
<dbReference type="InterPro" id="IPR036856">
    <property type="entry name" value="Ald_Oxase/Xan_DH_a/b_sf"/>
</dbReference>
<reference evidence="3" key="2">
    <citation type="submission" date="2016-01" db="EMBL/GenBank/DDBJ databases">
        <title>Draft Genome Sequence of Paenibacillus amylolyticus Heshi-A3 that Was Isolated from Fermented Rice Bran with Aging Salted Mackerel, Which Was Named Heshiko as Traditional Fermented Seafood in Japan.</title>
        <authorList>
            <person name="Akuzawa S."/>
            <person name="Nakagawa J."/>
            <person name="Kanekatsu T."/>
            <person name="Kubota E."/>
            <person name="Ohtake R."/>
            <person name="Suzuki T."/>
            <person name="Kanesaki Y."/>
        </authorList>
    </citation>
    <scope>NUCLEOTIDE SEQUENCE [LARGE SCALE GENOMIC DNA]</scope>
    <source>
        <strain evidence="3">Heshi-A3</strain>
    </source>
</reference>
<dbReference type="Gene3D" id="3.30.365.10">
    <property type="entry name" value="Aldehyde oxidase/xanthine dehydrogenase, molybdopterin binding domain"/>
    <property type="match status" value="5"/>
</dbReference>
<feature type="domain" description="Aldehyde oxidase/xanthine dehydrogenase a/b hammerhead" evidence="1">
    <location>
        <begin position="23"/>
        <end position="129"/>
    </location>
</feature>
<dbReference type="InterPro" id="IPR008274">
    <property type="entry name" value="AldOxase/xan_DH_MoCoBD1"/>
</dbReference>
<evidence type="ECO:0000313" key="2">
    <source>
        <dbReference type="EMBL" id="GAS82225.1"/>
    </source>
</evidence>
<protein>
    <submittedName>
        <fullName evidence="2">PucD</fullName>
    </submittedName>
</protein>
<dbReference type="InterPro" id="IPR017609">
    <property type="entry name" value="Xanthine_dehydrogenase_dsu"/>
</dbReference>
<dbReference type="InterPro" id="IPR037165">
    <property type="entry name" value="AldOxase/xan_DH_Mopterin-bd_sf"/>
</dbReference>
<name>A0A100VLT8_PAEAM</name>
<dbReference type="RefSeq" id="WP_062834801.1">
    <property type="nucleotide sequence ID" value="NZ_BCNV01000001.1"/>
</dbReference>
<dbReference type="SMART" id="SM01008">
    <property type="entry name" value="Ald_Xan_dh_C"/>
    <property type="match status" value="1"/>
</dbReference>
<proteinExistence type="predicted"/>
<dbReference type="GO" id="GO:0016491">
    <property type="term" value="F:oxidoreductase activity"/>
    <property type="evidence" value="ECO:0007669"/>
    <property type="project" value="InterPro"/>
</dbReference>
<dbReference type="Pfam" id="PF20256">
    <property type="entry name" value="MoCoBD_2"/>
    <property type="match status" value="1"/>
</dbReference>
<dbReference type="Gene3D" id="3.90.1170.50">
    <property type="entry name" value="Aldehyde oxidase/xanthine dehydrogenase, a/b hammerhead"/>
    <property type="match status" value="1"/>
</dbReference>
<dbReference type="InterPro" id="IPR000674">
    <property type="entry name" value="Ald_Oxase/Xan_DH_a/b"/>
</dbReference>
<dbReference type="PANTHER" id="PTHR11908">
    <property type="entry name" value="XANTHINE DEHYDROGENASE"/>
    <property type="match status" value="1"/>
</dbReference>
<dbReference type="SUPFAM" id="SSF54665">
    <property type="entry name" value="CO dehydrogenase molybdoprotein N-domain-like"/>
    <property type="match status" value="1"/>
</dbReference>
<dbReference type="PANTHER" id="PTHR11908:SF157">
    <property type="entry name" value="XANTHINE DEHYDROGENASE SUBUNIT D-RELATED"/>
    <property type="match status" value="1"/>
</dbReference>
<dbReference type="SUPFAM" id="SSF56003">
    <property type="entry name" value="Molybdenum cofactor-binding domain"/>
    <property type="match status" value="1"/>
</dbReference>
<sequence length="775" mass="84435">MLLNREQSGKRWHLRPDGAPKVTGQLQYLTDMTLPDMIYGRVLRSEYPHARLLSIDTSEAEALEGVYAVLTSKDVPGLNRFGIATPDQPVFCEDMVRYVGDAIAAVAADSPESAALALDAIQVVYEELTPLNSTDAAMAPGAPELHEHGPGNVLHRTEIKRGDAEHAFAICDHIVTETYYTPRQMHAYMETEGGLFVPDEEGRLNVYAATQHGYKDRMQLARIIGCPEEDIRVVSSPIGGSFGGKDELNVQPYGALLALRCGRPVKMHNSRKESVRAGLKRHPMKIEMQTGMSREGIIQAHRVRITADTGAYATLGAPVLNFCTEHCLGPYAIPNVDVEGVSVYTNNGLSGEFRGFGGNQAIFAMEGQMDRLAEIMDMDPWEFRRRNMREKNDPGPLNQRILVTDGLSQVWEALDRSELWQKHQHPPADPALPPWIKRGVGAAIAMHGAGLGYGIPDPAGGRLSLNNEGKIEVAFSYEEFGQGLVATLEIMLCDLFQCSTSDLSIIIGDTDRVPHSGSSTASRSTTMAWMALQRLQTPFRSRALTVASEMSGIPADELVTGPGGIWHKGQLPADISEVETESGFVVSYAELAMQGEADEWIFDTKFDYPTTPDNVVGGHYLYTYAAVAAEVEVNTLTGETKLLDTRHVVAAGPVINPMGYIGQIEGGSVMALGFTLTEDAVMQDSRYLTTNLDTYLIPTIRDIHTNLEVEAIEDLPEGDSFGPRGIGEIGSVALAPAITAAIHQATGVWVNRLPVPREQLVRPLHVPLQEGVSPS</sequence>
<comment type="caution">
    <text evidence="2">The sequence shown here is derived from an EMBL/GenBank/DDBJ whole genome shotgun (WGS) entry which is preliminary data.</text>
</comment>
<dbReference type="InterPro" id="IPR046867">
    <property type="entry name" value="AldOxase/xan_DH_MoCoBD2"/>
</dbReference>